<protein>
    <submittedName>
        <fullName evidence="1">Uncharacterized protein</fullName>
    </submittedName>
</protein>
<evidence type="ECO:0000313" key="1">
    <source>
        <dbReference type="EMBL" id="KJZ72689.1"/>
    </source>
</evidence>
<gene>
    <name evidence="1" type="ORF">HIM_07881</name>
</gene>
<proteinExistence type="predicted"/>
<accession>A0A0F8A3Z5</accession>
<organism evidence="1 2">
    <name type="scientific">Hirsutella minnesotensis 3608</name>
    <dbReference type="NCBI Taxonomy" id="1043627"/>
    <lineage>
        <taxon>Eukaryota</taxon>
        <taxon>Fungi</taxon>
        <taxon>Dikarya</taxon>
        <taxon>Ascomycota</taxon>
        <taxon>Pezizomycotina</taxon>
        <taxon>Sordariomycetes</taxon>
        <taxon>Hypocreomycetidae</taxon>
        <taxon>Hypocreales</taxon>
        <taxon>Ophiocordycipitaceae</taxon>
        <taxon>Hirsutella</taxon>
    </lineage>
</organism>
<sequence length="252" mass="27907">MLQGPLDGYVDVNKGCSHKVDAYVRYIKELVSIQLNKAMDLRVHELHISWPPRCRGLHRCTEAQGHHCKALGGFQSLAMPLGVINIQMLMPWKARRKWLEEKFEVEEKKKLALLILSIVFMAMPFAGEAIGAELGATMLASGRLVNLVGLAGDAALTFYEVAQDPVSAPFQVLAILLGAGGALMRKASEMDYLVRARQSLDTAVLAKLGKVFQKNDEKLQRLSQCAQFASDVAYVGITPNEMERRAGRQEVR</sequence>
<dbReference type="EMBL" id="KQ030543">
    <property type="protein sequence ID" value="KJZ72689.1"/>
    <property type="molecule type" value="Genomic_DNA"/>
</dbReference>
<name>A0A0F8A3Z5_9HYPO</name>
<dbReference type="AlphaFoldDB" id="A0A0F8A3Z5"/>
<dbReference type="OrthoDB" id="4500580at2759"/>
<keyword evidence="2" id="KW-1185">Reference proteome</keyword>
<evidence type="ECO:0000313" key="2">
    <source>
        <dbReference type="Proteomes" id="UP000054481"/>
    </source>
</evidence>
<dbReference type="Proteomes" id="UP000054481">
    <property type="component" value="Unassembled WGS sequence"/>
</dbReference>
<reference evidence="1 2" key="1">
    <citation type="journal article" date="2014" name="Genome Biol. Evol.">
        <title>Comparative genomics and transcriptomics analyses reveal divergent lifestyle features of nematode endoparasitic fungus Hirsutella minnesotensis.</title>
        <authorList>
            <person name="Lai Y."/>
            <person name="Liu K."/>
            <person name="Zhang X."/>
            <person name="Zhang X."/>
            <person name="Li K."/>
            <person name="Wang N."/>
            <person name="Shu C."/>
            <person name="Wu Y."/>
            <person name="Wang C."/>
            <person name="Bushley K.E."/>
            <person name="Xiang M."/>
            <person name="Liu X."/>
        </authorList>
    </citation>
    <scope>NUCLEOTIDE SEQUENCE [LARGE SCALE GENOMIC DNA]</scope>
    <source>
        <strain evidence="1 2">3608</strain>
    </source>
</reference>